<dbReference type="PANTHER" id="PTHR43792">
    <property type="entry name" value="GNAT FAMILY, PUTATIVE (AFU_ORTHOLOGUE AFUA_3G00765)-RELATED-RELATED"/>
    <property type="match status" value="1"/>
</dbReference>
<dbReference type="PANTHER" id="PTHR43792:SF1">
    <property type="entry name" value="N-ACETYLTRANSFERASE DOMAIN-CONTAINING PROTEIN"/>
    <property type="match status" value="1"/>
</dbReference>
<dbReference type="AlphaFoldDB" id="A0A402D536"/>
<dbReference type="OrthoDB" id="9798081at2"/>
<dbReference type="InterPro" id="IPR000182">
    <property type="entry name" value="GNAT_dom"/>
</dbReference>
<reference evidence="1 2" key="1">
    <citation type="journal article" date="2019" name="Int. J. Syst. Evol. Microbiol.">
        <title>Capsulimonas corticalis gen. nov., sp. nov., an aerobic capsulated bacterium, of a novel bacterial order, Capsulimonadales ord. nov., of the class Armatimonadia of the phylum Armatimonadetes.</title>
        <authorList>
            <person name="Li J."/>
            <person name="Kudo C."/>
            <person name="Tonouchi A."/>
        </authorList>
    </citation>
    <scope>NUCLEOTIDE SEQUENCE [LARGE SCALE GENOMIC DNA]</scope>
    <source>
        <strain evidence="1 2">AX-7</strain>
    </source>
</reference>
<keyword evidence="2" id="KW-1185">Reference proteome</keyword>
<evidence type="ECO:0000313" key="1">
    <source>
        <dbReference type="EMBL" id="BDI32551.1"/>
    </source>
</evidence>
<dbReference type="InterPro" id="IPR016181">
    <property type="entry name" value="Acyl_CoA_acyltransferase"/>
</dbReference>
<sequence>MLTMETDRLLLRPFRAEDFDELHHILSDAKTMQFWPAPFSREATQGWMERNIVRCADDGHGRMAMVQKQTGVIVGDCGIVPLEINGALENDLGYIVHHAFWNRGYASEAAAAQLDFGLRSLLLKRICANMPTTHGASRRIAEKIGMQYAGEFLNTRNRMIPTCLYTAETAD</sequence>
<dbReference type="PROSITE" id="PS51186">
    <property type="entry name" value="GNAT"/>
    <property type="match status" value="1"/>
</dbReference>
<dbReference type="SUPFAM" id="SSF55729">
    <property type="entry name" value="Acyl-CoA N-acyltransferases (Nat)"/>
    <property type="match status" value="1"/>
</dbReference>
<dbReference type="GO" id="GO:0016747">
    <property type="term" value="F:acyltransferase activity, transferring groups other than amino-acyl groups"/>
    <property type="evidence" value="ECO:0007669"/>
    <property type="project" value="InterPro"/>
</dbReference>
<dbReference type="Proteomes" id="UP000287394">
    <property type="component" value="Chromosome"/>
</dbReference>
<dbReference type="KEGG" id="ccot:CCAX7_46020"/>
<dbReference type="InterPro" id="IPR051531">
    <property type="entry name" value="N-acetyltransferase"/>
</dbReference>
<name>A0A402D536_9BACT</name>
<gene>
    <name evidence="1" type="ORF">CCAX7_46020</name>
</gene>
<accession>A0A402D536</accession>
<evidence type="ECO:0000313" key="2">
    <source>
        <dbReference type="Proteomes" id="UP000287394"/>
    </source>
</evidence>
<dbReference type="Pfam" id="PF13302">
    <property type="entry name" value="Acetyltransf_3"/>
    <property type="match status" value="1"/>
</dbReference>
<proteinExistence type="predicted"/>
<dbReference type="FunCoup" id="A0A402D536">
    <property type="interactions" value="53"/>
</dbReference>
<organism evidence="1 2">
    <name type="scientific">Capsulimonas corticalis</name>
    <dbReference type="NCBI Taxonomy" id="2219043"/>
    <lineage>
        <taxon>Bacteria</taxon>
        <taxon>Bacillati</taxon>
        <taxon>Armatimonadota</taxon>
        <taxon>Armatimonadia</taxon>
        <taxon>Capsulimonadales</taxon>
        <taxon>Capsulimonadaceae</taxon>
        <taxon>Capsulimonas</taxon>
    </lineage>
</organism>
<protein>
    <submittedName>
        <fullName evidence="1">N-acetyltransferase</fullName>
    </submittedName>
</protein>
<dbReference type="EMBL" id="AP025739">
    <property type="protein sequence ID" value="BDI32551.1"/>
    <property type="molecule type" value="Genomic_DNA"/>
</dbReference>
<dbReference type="RefSeq" id="WP_119324623.1">
    <property type="nucleotide sequence ID" value="NZ_AP025739.1"/>
</dbReference>
<dbReference type="Gene3D" id="3.40.630.30">
    <property type="match status" value="1"/>
</dbReference>